<accession>A0A131Z8I9</accession>
<dbReference type="EMBL" id="GEDV01000888">
    <property type="protein sequence ID" value="JAP87669.1"/>
    <property type="molecule type" value="Transcribed_RNA"/>
</dbReference>
<name>A0A131Z8I9_RHIAP</name>
<organism evidence="3">
    <name type="scientific">Rhipicephalus appendiculatus</name>
    <name type="common">Brown ear tick</name>
    <dbReference type="NCBI Taxonomy" id="34631"/>
    <lineage>
        <taxon>Eukaryota</taxon>
        <taxon>Metazoa</taxon>
        <taxon>Ecdysozoa</taxon>
        <taxon>Arthropoda</taxon>
        <taxon>Chelicerata</taxon>
        <taxon>Arachnida</taxon>
        <taxon>Acari</taxon>
        <taxon>Parasitiformes</taxon>
        <taxon>Ixodida</taxon>
        <taxon>Ixodoidea</taxon>
        <taxon>Ixodidae</taxon>
        <taxon>Rhipicephalinae</taxon>
        <taxon>Rhipicephalus</taxon>
        <taxon>Rhipicephalus</taxon>
    </lineage>
</organism>
<keyword evidence="1" id="KW-1133">Transmembrane helix</keyword>
<keyword evidence="1" id="KW-0472">Membrane</keyword>
<feature type="transmembrane region" description="Helical" evidence="1">
    <location>
        <begin position="70"/>
        <end position="89"/>
    </location>
</feature>
<proteinExistence type="predicted"/>
<dbReference type="AlphaFoldDB" id="A0A131Z8I9"/>
<keyword evidence="1" id="KW-0812">Transmembrane</keyword>
<evidence type="ECO:0000313" key="3">
    <source>
        <dbReference type="EMBL" id="JAP87669.1"/>
    </source>
</evidence>
<reference evidence="3" key="1">
    <citation type="journal article" date="2016" name="Ticks Tick Borne Dis.">
        <title>De novo assembly and annotation of the salivary gland transcriptome of Rhipicephalus appendiculatus male and female ticks during blood feeding.</title>
        <authorList>
            <person name="de Castro M.H."/>
            <person name="de Klerk D."/>
            <person name="Pienaar R."/>
            <person name="Latif A.A."/>
            <person name="Rees D.J."/>
            <person name="Mans B.J."/>
        </authorList>
    </citation>
    <scope>NUCLEOTIDE SEQUENCE</scope>
    <source>
        <tissue evidence="3">Salivary glands</tissue>
    </source>
</reference>
<feature type="signal peptide" evidence="2">
    <location>
        <begin position="1"/>
        <end position="22"/>
    </location>
</feature>
<sequence>STHTHTHTWCLKVFFLTVGVCSSVLHMKFGEYIYSSLAEYWRKNCFLCVRVCCLESSVGGSKRKVCSECVFSLGISVVMFCSVSGCLLLRT</sequence>
<evidence type="ECO:0000256" key="1">
    <source>
        <dbReference type="SAM" id="Phobius"/>
    </source>
</evidence>
<keyword evidence="2" id="KW-0732">Signal</keyword>
<protein>
    <submittedName>
        <fullName evidence="3">Uncharacterized protein</fullName>
    </submittedName>
</protein>
<feature type="non-terminal residue" evidence="3">
    <location>
        <position position="1"/>
    </location>
</feature>
<evidence type="ECO:0000256" key="2">
    <source>
        <dbReference type="SAM" id="SignalP"/>
    </source>
</evidence>
<feature type="chain" id="PRO_5007286996" evidence="2">
    <location>
        <begin position="23"/>
        <end position="91"/>
    </location>
</feature>